<dbReference type="Pfam" id="PF03793">
    <property type="entry name" value="PASTA"/>
    <property type="match status" value="2"/>
</dbReference>
<dbReference type="GO" id="GO:0004674">
    <property type="term" value="F:protein serine/threonine kinase activity"/>
    <property type="evidence" value="ECO:0007669"/>
    <property type="project" value="UniProtKB-EC"/>
</dbReference>
<dbReference type="CDD" id="cd06577">
    <property type="entry name" value="PASTA_pknB"/>
    <property type="match status" value="2"/>
</dbReference>
<gene>
    <name evidence="4" type="primary">prkC</name>
    <name evidence="4" type="ORF">AArcSl_3261</name>
</gene>
<proteinExistence type="predicted"/>
<evidence type="ECO:0000259" key="3">
    <source>
        <dbReference type="PROSITE" id="PS51178"/>
    </source>
</evidence>
<feature type="domain" description="PASTA" evidence="3">
    <location>
        <begin position="231"/>
        <end position="297"/>
    </location>
</feature>
<feature type="region of interest" description="Disordered" evidence="2">
    <location>
        <begin position="376"/>
        <end position="404"/>
    </location>
</feature>
<feature type="compositionally biased region" description="Basic and acidic residues" evidence="2">
    <location>
        <begin position="309"/>
        <end position="323"/>
    </location>
</feature>
<dbReference type="EC" id="2.7.11.1" evidence="4"/>
<dbReference type="RefSeq" id="WP_119821557.1">
    <property type="nucleotide sequence ID" value="NZ_CP025066.1"/>
</dbReference>
<dbReference type="Pfam" id="PF14520">
    <property type="entry name" value="HHH_5"/>
    <property type="match status" value="1"/>
</dbReference>
<sequence length="404" mass="44904">MTDLETLIRSRYPSVDVDKLDRREQYELAGAVRNQQRLVESIQDRLVDVEIERDMLSTKVDRLVELRREAETERDRLRDRIEELTADIPAVEPDRVVTAFANSIGDFEELERSGYSVSNLEVDLKASLVQRDDGMALHLPRLTEEYSADSLSTIRFGVRPTPPQQDLELVRVPHVVGRSRETARQLLAEADLSVGRIESVPGDPGDMVVDQFPKSGDLADPGAGVDVVVTEATSVDVPSCLGLRLAEARTALAEAGLSVGEIERVPADAPDGTVVEQHPPPTDDTDRGAAVDLVLAETEKEDEEEREEREEREAKEREERGEPVRTVPGIGPTYAERLQREGIETVPELVRLDPARVASITEAGEGRVRRWLEELDAVNEDDGRGNDGRGNDGRGNDRRRDDGR</sequence>
<dbReference type="PROSITE" id="PS51178">
    <property type="entry name" value="PASTA"/>
    <property type="match status" value="2"/>
</dbReference>
<feature type="compositionally biased region" description="Basic and acidic residues" evidence="2">
    <location>
        <begin position="381"/>
        <end position="404"/>
    </location>
</feature>
<feature type="compositionally biased region" description="Acidic residues" evidence="2">
    <location>
        <begin position="299"/>
        <end position="308"/>
    </location>
</feature>
<dbReference type="OrthoDB" id="202878at2157"/>
<feature type="domain" description="PASTA" evidence="3">
    <location>
        <begin position="161"/>
        <end position="230"/>
    </location>
</feature>
<dbReference type="InterPro" id="IPR005543">
    <property type="entry name" value="PASTA_dom"/>
</dbReference>
<dbReference type="Gene3D" id="3.30.10.20">
    <property type="match status" value="2"/>
</dbReference>
<evidence type="ECO:0000313" key="4">
    <source>
        <dbReference type="EMBL" id="AUX10866.1"/>
    </source>
</evidence>
<keyword evidence="1" id="KW-0175">Coiled coil</keyword>
<dbReference type="SMART" id="SM00740">
    <property type="entry name" value="PASTA"/>
    <property type="match status" value="2"/>
</dbReference>
<accession>A0A343TP44</accession>
<keyword evidence="5" id="KW-1185">Reference proteome</keyword>
<reference evidence="5" key="1">
    <citation type="submission" date="2017-11" db="EMBL/GenBank/DDBJ databases">
        <title>Phenotypic and genomic properties of facultatively anaerobic sulfur-reducing natronoarchaea from hypersaline soda lakes.</title>
        <authorList>
            <person name="Sorokin D.Y."/>
            <person name="Kublanov I.V."/>
            <person name="Roman P."/>
            <person name="Sinninghe Damste J.S."/>
            <person name="Golyshin P.N."/>
            <person name="Rojo D."/>
            <person name="Ciordia S."/>
            <person name="Mena M.D.C."/>
            <person name="Ferrer M."/>
            <person name="Messina E."/>
            <person name="Smedile F."/>
            <person name="La Spada G."/>
            <person name="La Cono V."/>
            <person name="Yakimov M.M."/>
        </authorList>
    </citation>
    <scope>NUCLEOTIDE SEQUENCE [LARGE SCALE GENOMIC DNA]</scope>
    <source>
        <strain evidence="5">AArc-Sl</strain>
    </source>
</reference>
<feature type="coiled-coil region" evidence="1">
    <location>
        <begin position="32"/>
        <end position="87"/>
    </location>
</feature>
<dbReference type="KEGG" id="hdf:AArcSl_3261"/>
<evidence type="ECO:0000313" key="5">
    <source>
        <dbReference type="Proteomes" id="UP000263012"/>
    </source>
</evidence>
<evidence type="ECO:0000256" key="1">
    <source>
        <dbReference type="SAM" id="Coils"/>
    </source>
</evidence>
<dbReference type="AlphaFoldDB" id="A0A343TP44"/>
<protein>
    <submittedName>
        <fullName evidence="4">Serine/threonine-protein kinase</fullName>
        <ecNumber evidence="4">2.7.11.1</ecNumber>
    </submittedName>
</protein>
<dbReference type="GeneID" id="37879628"/>
<evidence type="ECO:0000256" key="2">
    <source>
        <dbReference type="SAM" id="MobiDB-lite"/>
    </source>
</evidence>
<keyword evidence="4" id="KW-0418">Kinase</keyword>
<organism evidence="4 5">
    <name type="scientific">Halalkaliarchaeum desulfuricum</name>
    <dbReference type="NCBI Taxonomy" id="2055893"/>
    <lineage>
        <taxon>Archaea</taxon>
        <taxon>Methanobacteriati</taxon>
        <taxon>Methanobacteriota</taxon>
        <taxon>Stenosarchaea group</taxon>
        <taxon>Halobacteria</taxon>
        <taxon>Halobacteriales</taxon>
        <taxon>Haloferacaceae</taxon>
        <taxon>Halalkaliarchaeum</taxon>
    </lineage>
</organism>
<dbReference type="EMBL" id="CP025066">
    <property type="protein sequence ID" value="AUX10866.1"/>
    <property type="molecule type" value="Genomic_DNA"/>
</dbReference>
<feature type="region of interest" description="Disordered" evidence="2">
    <location>
        <begin position="267"/>
        <end position="334"/>
    </location>
</feature>
<name>A0A343TP44_9EURY</name>
<dbReference type="Proteomes" id="UP000263012">
    <property type="component" value="Chromosome"/>
</dbReference>
<dbReference type="Gene3D" id="1.10.150.20">
    <property type="entry name" value="5' to 3' exonuclease, C-terminal subdomain"/>
    <property type="match status" value="1"/>
</dbReference>
<keyword evidence="4" id="KW-0808">Transferase</keyword>